<dbReference type="Pfam" id="PF20744">
    <property type="entry name" value="gp37_trimer"/>
    <property type="match status" value="1"/>
</dbReference>
<dbReference type="Gene3D" id="6.20.80.10">
    <property type="match status" value="1"/>
</dbReference>
<dbReference type="Proteomes" id="UP000474061">
    <property type="component" value="Unassembled WGS sequence"/>
</dbReference>
<feature type="non-terminal residue" evidence="2">
    <location>
        <position position="1"/>
    </location>
</feature>
<sequence length="121" mass="13645">GRYSVMEWGDENGWLMHVQRREWTTAIGDNIQLVVNGHIIAQGGDMTGPLKLQNGHALYLESASDKAQYILSKDGNRNNWYIGRGSDNNNDCTFHSYVYGTNLTLKPDYAVVNKRFHVGQA</sequence>
<organism evidence="2 3">
    <name type="scientific">Xylella fastidiosa subsp. multiplex</name>
    <dbReference type="NCBI Taxonomy" id="644357"/>
    <lineage>
        <taxon>Bacteria</taxon>
        <taxon>Pseudomonadati</taxon>
        <taxon>Pseudomonadota</taxon>
        <taxon>Gammaproteobacteria</taxon>
        <taxon>Lysobacterales</taxon>
        <taxon>Lysobacteraceae</taxon>
        <taxon>Xylella</taxon>
    </lineage>
</organism>
<evidence type="ECO:0000313" key="2">
    <source>
        <dbReference type="EMBL" id="MRU22717.1"/>
    </source>
</evidence>
<dbReference type="EMBL" id="VDCJ01000218">
    <property type="protein sequence ID" value="MRU22717.1"/>
    <property type="molecule type" value="Genomic_DNA"/>
</dbReference>
<accession>A0A9Q4MHE6</accession>
<reference evidence="2" key="2">
    <citation type="journal article" date="2020" name="Appl. Environ. Microbiol.">
        <title>Multiple intercontinental introductions associated with the emergence of a plant pathogen in Europe.</title>
        <authorList>
            <person name="Landa B.B."/>
            <person name="Castillo A.I."/>
            <person name="Giampetruzzi A."/>
            <person name="Kahn A."/>
            <person name="Roman-Ecija M."/>
            <person name="Velasco-Amo M.P."/>
            <person name="Navas-Cortes J.A."/>
            <person name="Marco-Noales E."/>
            <person name="Barbe S."/>
            <person name="Moralejo E."/>
            <person name="Coletta-Filho H.D."/>
            <person name="Saldarelli P."/>
            <person name="Saponari M."/>
            <person name="Almeida R.P.P."/>
        </authorList>
    </citation>
    <scope>NUCLEOTIDE SEQUENCE</scope>
    <source>
        <strain evidence="2">XYL1981</strain>
    </source>
</reference>
<reference evidence="2" key="1">
    <citation type="submission" date="2019-05" db="EMBL/GenBank/DDBJ databases">
        <authorList>
            <person name="Castillo A."/>
            <person name="Giampetruzzi A."/>
            <person name="Landa B."/>
            <person name="Saponari M."/>
            <person name="Almeida R.P.P."/>
            <person name="Moralejo E."/>
            <person name="Marco-Noales E."/>
            <person name="Velasco-Amo M.P."/>
            <person name="Roman-Ecija M."/>
            <person name="Navarro I."/>
            <person name="Monterde A."/>
            <person name="Barbe S."/>
        </authorList>
    </citation>
    <scope>NUCLEOTIDE SEQUENCE</scope>
    <source>
        <strain evidence="2">XYL1981</strain>
    </source>
</reference>
<proteinExistence type="predicted"/>
<gene>
    <name evidence="2" type="ORF">FG476_00965</name>
</gene>
<evidence type="ECO:0000259" key="1">
    <source>
        <dbReference type="Pfam" id="PF20744"/>
    </source>
</evidence>
<dbReference type="InterPro" id="IPR048388">
    <property type="entry name" value="Gp37_trimer"/>
</dbReference>
<protein>
    <submittedName>
        <fullName evidence="2">Phage tail protein</fullName>
    </submittedName>
</protein>
<dbReference type="AlphaFoldDB" id="A0A9Q4MHE6"/>
<feature type="non-terminal residue" evidence="2">
    <location>
        <position position="121"/>
    </location>
</feature>
<evidence type="ECO:0000313" key="3">
    <source>
        <dbReference type="Proteomes" id="UP000474061"/>
    </source>
</evidence>
<name>A0A9Q4MHE6_XYLFS</name>
<comment type="caution">
    <text evidence="2">The sequence shown here is derived from an EMBL/GenBank/DDBJ whole genome shotgun (WGS) entry which is preliminary data.</text>
</comment>
<feature type="domain" description="Tail fibre protein gp37 trimerization region" evidence="1">
    <location>
        <begin position="55"/>
        <end position="121"/>
    </location>
</feature>